<sequence length="289" mass="30639">MTDLAPDLALALELADLADAVSLTRYRAVDLDVSTKPDRSFVTEADLAVERAIRDRLAAARPDDGIFGEEFGTEGDATRQWIIDPIDGTANFLRGVPVWGSLISLAVDRTPVVGVASAPALGRRWWAATGMGAWTQAPTAELGASEGETQGAGGAVPGARRIRVSRVNELADAALSFQSIAQWRDAGYLDQLLQLSQRVWRDRAYGDLWSYMLLAEGLIDIVAEFDVKPYDLAALVPIVEEAGGRFTSITGEPGPWHGSALATNGSLHEAVLEVLPAVATTADGGDGGN</sequence>
<gene>
    <name evidence="6" type="ORF">GCM10009749_30440</name>
</gene>
<keyword evidence="5" id="KW-0460">Magnesium</keyword>
<dbReference type="InterPro" id="IPR000760">
    <property type="entry name" value="Inositol_monophosphatase-like"/>
</dbReference>
<reference evidence="6 7" key="1">
    <citation type="journal article" date="2019" name="Int. J. Syst. Evol. Microbiol.">
        <title>The Global Catalogue of Microorganisms (GCM) 10K type strain sequencing project: providing services to taxonomists for standard genome sequencing and annotation.</title>
        <authorList>
            <consortium name="The Broad Institute Genomics Platform"/>
            <consortium name="The Broad Institute Genome Sequencing Center for Infectious Disease"/>
            <person name="Wu L."/>
            <person name="Ma J."/>
        </authorList>
    </citation>
    <scope>NUCLEOTIDE SEQUENCE [LARGE SCALE GENOMIC DNA]</scope>
    <source>
        <strain evidence="6 7">JCM 14322</strain>
    </source>
</reference>
<name>A0ABN2MB26_9MICO</name>
<dbReference type="PRINTS" id="PR00377">
    <property type="entry name" value="IMPHPHTASES"/>
</dbReference>
<dbReference type="InterPro" id="IPR020583">
    <property type="entry name" value="Inositol_monoP_metal-BS"/>
</dbReference>
<evidence type="ECO:0000256" key="2">
    <source>
        <dbReference type="ARBA" id="ARBA00009759"/>
    </source>
</evidence>
<evidence type="ECO:0000256" key="1">
    <source>
        <dbReference type="ARBA" id="ARBA00001946"/>
    </source>
</evidence>
<proteinExistence type="inferred from homology"/>
<accession>A0ABN2MB26</accession>
<evidence type="ECO:0000256" key="4">
    <source>
        <dbReference type="ARBA" id="ARBA00022801"/>
    </source>
</evidence>
<comment type="cofactor">
    <cofactor evidence="1">
        <name>Mg(2+)</name>
        <dbReference type="ChEBI" id="CHEBI:18420"/>
    </cofactor>
</comment>
<evidence type="ECO:0000313" key="6">
    <source>
        <dbReference type="EMBL" id="GAA1818156.1"/>
    </source>
</evidence>
<organism evidence="6 7">
    <name type="scientific">Agromyces neolithicus</name>
    <dbReference type="NCBI Taxonomy" id="269420"/>
    <lineage>
        <taxon>Bacteria</taxon>
        <taxon>Bacillati</taxon>
        <taxon>Actinomycetota</taxon>
        <taxon>Actinomycetes</taxon>
        <taxon>Micrococcales</taxon>
        <taxon>Microbacteriaceae</taxon>
        <taxon>Agromyces</taxon>
    </lineage>
</organism>
<keyword evidence="4" id="KW-0378">Hydrolase</keyword>
<dbReference type="PROSITE" id="PS00629">
    <property type="entry name" value="IMP_1"/>
    <property type="match status" value="1"/>
</dbReference>
<dbReference type="InterPro" id="IPR051090">
    <property type="entry name" value="Inositol_monoP_superfamily"/>
</dbReference>
<evidence type="ECO:0000256" key="5">
    <source>
        <dbReference type="ARBA" id="ARBA00022842"/>
    </source>
</evidence>
<dbReference type="Gene3D" id="3.30.540.10">
    <property type="entry name" value="Fructose-1,6-Bisphosphatase, subunit A, domain 1"/>
    <property type="match status" value="1"/>
</dbReference>
<evidence type="ECO:0000256" key="3">
    <source>
        <dbReference type="ARBA" id="ARBA00022723"/>
    </source>
</evidence>
<dbReference type="Gene3D" id="3.40.190.80">
    <property type="match status" value="1"/>
</dbReference>
<dbReference type="EMBL" id="BAAANJ010000016">
    <property type="protein sequence ID" value="GAA1818156.1"/>
    <property type="molecule type" value="Genomic_DNA"/>
</dbReference>
<comment type="similarity">
    <text evidence="2">Belongs to the inositol monophosphatase superfamily.</text>
</comment>
<dbReference type="SUPFAM" id="SSF56655">
    <property type="entry name" value="Carbohydrate phosphatase"/>
    <property type="match status" value="1"/>
</dbReference>
<dbReference type="Pfam" id="PF00459">
    <property type="entry name" value="Inositol_P"/>
    <property type="match status" value="1"/>
</dbReference>
<keyword evidence="3" id="KW-0479">Metal-binding</keyword>
<dbReference type="PANTHER" id="PTHR43200:SF6">
    <property type="entry name" value="3'(2'),5'-BISPHOSPHATE NUCLEOTIDASE"/>
    <property type="match status" value="1"/>
</dbReference>
<comment type="caution">
    <text evidence="6">The sequence shown here is derived from an EMBL/GenBank/DDBJ whole genome shotgun (WGS) entry which is preliminary data.</text>
</comment>
<dbReference type="PANTHER" id="PTHR43200">
    <property type="entry name" value="PHOSPHATASE"/>
    <property type="match status" value="1"/>
</dbReference>
<dbReference type="Proteomes" id="UP001500002">
    <property type="component" value="Unassembled WGS sequence"/>
</dbReference>
<keyword evidence="7" id="KW-1185">Reference proteome</keyword>
<evidence type="ECO:0000313" key="7">
    <source>
        <dbReference type="Proteomes" id="UP001500002"/>
    </source>
</evidence>
<protein>
    <submittedName>
        <fullName evidence="6">Histidinol-phosphatase</fullName>
    </submittedName>
</protein>